<protein>
    <submittedName>
        <fullName evidence="1">Uncharacterized protein</fullName>
    </submittedName>
</protein>
<evidence type="ECO:0000313" key="1">
    <source>
        <dbReference type="EMBL" id="BAN66063.1"/>
    </source>
</evidence>
<accession>S6B3L0</accession>
<organism evidence="1">
    <name type="scientific">Babesia bovis</name>
    <dbReference type="NCBI Taxonomy" id="5865"/>
    <lineage>
        <taxon>Eukaryota</taxon>
        <taxon>Sar</taxon>
        <taxon>Alveolata</taxon>
        <taxon>Apicomplexa</taxon>
        <taxon>Aconoidasida</taxon>
        <taxon>Piroplasmida</taxon>
        <taxon>Babesiidae</taxon>
        <taxon>Babesia</taxon>
    </lineage>
</organism>
<proteinExistence type="evidence at transcript level"/>
<dbReference type="EMBL" id="AK442269">
    <property type="protein sequence ID" value="BAN66063.1"/>
    <property type="molecule type" value="mRNA"/>
</dbReference>
<sequence>MQRQGALLKSALRYPRQPPGHLSLGLTISALPTHLLSTGSLSLSIGPHAVPQGAGCGLGKDQTGVGSVL</sequence>
<reference evidence="1" key="1">
    <citation type="journal article" date="2014" name="BMC Genomics">
        <title>The Babesia bovis gene and promoter model: an update from full-length EST analysis.</title>
        <authorList>
            <person name="Yamagishi J."/>
            <person name="Wakaguri H."/>
            <person name="Yokoyama N."/>
            <person name="Yamashita R."/>
            <person name="Suzuki Y."/>
            <person name="Xuan X."/>
            <person name="Igarashi I."/>
        </authorList>
    </citation>
    <scope>NUCLEOTIDE SEQUENCE</scope>
    <source>
        <strain evidence="1">Texas</strain>
    </source>
</reference>
<dbReference type="AlphaFoldDB" id="S6B3L0"/>
<name>S6B3L0_BABBO</name>